<dbReference type="PANTHER" id="PTHR10366:SF847">
    <property type="entry name" value="3 BETA-HYDROXYSTEROID DEHYDROGENASE TYPE 7"/>
    <property type="match status" value="1"/>
</dbReference>
<evidence type="ECO:0000259" key="3">
    <source>
        <dbReference type="Pfam" id="PF01073"/>
    </source>
</evidence>
<dbReference type="InterPro" id="IPR036291">
    <property type="entry name" value="NAD(P)-bd_dom_sf"/>
</dbReference>
<keyword evidence="2" id="KW-1133">Transmembrane helix</keyword>
<accession>A0ABM4K7B1</accession>
<name>A0ABM4K7B1_EQUPR</name>
<dbReference type="Proteomes" id="UP001652662">
    <property type="component" value="Chromosome 12"/>
</dbReference>
<keyword evidence="1" id="KW-0560">Oxidoreductase</keyword>
<sequence>MPVEERVATRGRLWQECGGPRGGGWAGLCSWNGPGGRRSRRKGRVCFWPARPGRREDSPSGGQSGRPVTVAAGGCGFLGEHVVRMLLQREPRLCELRIFDLHLGPWLDELKTGPVRVTAIQGDVTQAHEVAAAVAGTHVVIHTAGLVDVFGKASPETIHEVNVQGWPSVTCCGSPWTWGRKHMPSSTFGMGRRKKLQLGHSPPPHLLPSPGTQNVIEACVQTGTQFLVYTSSMEVVGPNVKGHPFYRGNEDTPYEAVHRHPYPCSKALAERLVLEANGRKVRGGLPLVTCALRPTGIYGEGHQIMRDFYHQGLRLGGRLFRAIPASVEHGRVYVGNVAWMHVLVARELEQRAALMGGQVYFCYDKSPYKSYEDFNMEFLRPCGLRLVGTRPLLPYWLLVFLAALNALLQWLLRPLLLYAPLLNPYTLAVANTTFTVSTNKAQRHFGYEPLFSWEDSRTRTIRWVQGVESSSQ</sequence>
<organism evidence="4 5">
    <name type="scientific">Equus przewalskii</name>
    <name type="common">Przewalski's horse</name>
    <name type="synonym">Equus caballus przewalskii</name>
    <dbReference type="NCBI Taxonomy" id="9798"/>
    <lineage>
        <taxon>Eukaryota</taxon>
        <taxon>Metazoa</taxon>
        <taxon>Chordata</taxon>
        <taxon>Craniata</taxon>
        <taxon>Vertebrata</taxon>
        <taxon>Euteleostomi</taxon>
        <taxon>Mammalia</taxon>
        <taxon>Eutheria</taxon>
        <taxon>Laurasiatheria</taxon>
        <taxon>Perissodactyla</taxon>
        <taxon>Equidae</taxon>
        <taxon>Equus</taxon>
    </lineage>
</organism>
<proteinExistence type="predicted"/>
<feature type="domain" description="3-beta hydroxysteroid dehydrogenase/isomerase" evidence="3">
    <location>
        <begin position="72"/>
        <end position="167"/>
    </location>
</feature>
<evidence type="ECO:0000256" key="1">
    <source>
        <dbReference type="ARBA" id="ARBA00023002"/>
    </source>
</evidence>
<evidence type="ECO:0000313" key="5">
    <source>
        <dbReference type="RefSeq" id="XP_070424075.1"/>
    </source>
</evidence>
<feature type="transmembrane region" description="Helical" evidence="2">
    <location>
        <begin position="392"/>
        <end position="412"/>
    </location>
</feature>
<dbReference type="Pfam" id="PF01073">
    <property type="entry name" value="3Beta_HSD"/>
    <property type="match status" value="2"/>
</dbReference>
<dbReference type="GeneID" id="103547271"/>
<dbReference type="InterPro" id="IPR002225">
    <property type="entry name" value="3Beta_OHSteriod_DH/Estase"/>
</dbReference>
<evidence type="ECO:0000256" key="2">
    <source>
        <dbReference type="SAM" id="Phobius"/>
    </source>
</evidence>
<keyword evidence="4" id="KW-1185">Reference proteome</keyword>
<feature type="domain" description="3-beta hydroxysteroid dehydrogenase/isomerase" evidence="3">
    <location>
        <begin position="211"/>
        <end position="386"/>
    </location>
</feature>
<protein>
    <submittedName>
        <fullName evidence="5">3 beta-hydroxysteroid dehydrogenase type 7 isoform X1</fullName>
    </submittedName>
</protein>
<dbReference type="Gene3D" id="3.40.50.720">
    <property type="entry name" value="NAD(P)-binding Rossmann-like Domain"/>
    <property type="match status" value="2"/>
</dbReference>
<evidence type="ECO:0000313" key="4">
    <source>
        <dbReference type="Proteomes" id="UP001652662"/>
    </source>
</evidence>
<dbReference type="PANTHER" id="PTHR10366">
    <property type="entry name" value="NAD DEPENDENT EPIMERASE/DEHYDRATASE"/>
    <property type="match status" value="1"/>
</dbReference>
<gene>
    <name evidence="5" type="primary">HSD3B7</name>
</gene>
<dbReference type="CDD" id="cd09811">
    <property type="entry name" value="3b-HSD_HSDB1_like_SDR_e"/>
    <property type="match status" value="1"/>
</dbReference>
<dbReference type="RefSeq" id="XP_070424075.1">
    <property type="nucleotide sequence ID" value="XM_070567974.1"/>
</dbReference>
<keyword evidence="2" id="KW-0472">Membrane</keyword>
<dbReference type="SUPFAM" id="SSF51735">
    <property type="entry name" value="NAD(P)-binding Rossmann-fold domains"/>
    <property type="match status" value="1"/>
</dbReference>
<keyword evidence="2" id="KW-0812">Transmembrane</keyword>
<reference evidence="5" key="1">
    <citation type="submission" date="2025-08" db="UniProtKB">
        <authorList>
            <consortium name="RefSeq"/>
        </authorList>
    </citation>
    <scope>IDENTIFICATION</scope>
    <source>
        <tissue evidence="5">Blood</tissue>
    </source>
</reference>
<dbReference type="InterPro" id="IPR050425">
    <property type="entry name" value="NAD(P)_dehydrat-like"/>
</dbReference>